<comment type="caution">
    <text evidence="1">The sequence shown here is derived from an EMBL/GenBank/DDBJ whole genome shotgun (WGS) entry which is preliminary data.</text>
</comment>
<dbReference type="EMBL" id="AYZH01000008">
    <property type="protein sequence ID" value="KRN02313.1"/>
    <property type="molecule type" value="Genomic_DNA"/>
</dbReference>
<evidence type="ECO:0008006" key="3">
    <source>
        <dbReference type="Google" id="ProtNLM"/>
    </source>
</evidence>
<keyword evidence="2" id="KW-1185">Reference proteome</keyword>
<organism evidence="1 2">
    <name type="scientific">Levilactobacillus senmaizukei DSM 21775 = NBRC 103853</name>
    <dbReference type="NCBI Taxonomy" id="1423803"/>
    <lineage>
        <taxon>Bacteria</taxon>
        <taxon>Bacillati</taxon>
        <taxon>Bacillota</taxon>
        <taxon>Bacilli</taxon>
        <taxon>Lactobacillales</taxon>
        <taxon>Lactobacillaceae</taxon>
        <taxon>Levilactobacillus</taxon>
    </lineage>
</organism>
<dbReference type="PANTHER" id="PTHR35145">
    <property type="entry name" value="CYTOPLASMIC PROTEIN-RELATED"/>
    <property type="match status" value="1"/>
</dbReference>
<dbReference type="InterPro" id="IPR038056">
    <property type="entry name" value="YjbR-like_sf"/>
</dbReference>
<evidence type="ECO:0000313" key="1">
    <source>
        <dbReference type="EMBL" id="KRN02313.1"/>
    </source>
</evidence>
<evidence type="ECO:0000313" key="2">
    <source>
        <dbReference type="Proteomes" id="UP000051589"/>
    </source>
</evidence>
<accession>A0A0R2DEI0</accession>
<proteinExistence type="predicted"/>
<dbReference type="Proteomes" id="UP000051589">
    <property type="component" value="Unassembled WGS sequence"/>
</dbReference>
<protein>
    <recommendedName>
        <fullName evidence="3">MmcQ protein</fullName>
    </recommendedName>
</protein>
<dbReference type="PANTHER" id="PTHR35145:SF1">
    <property type="entry name" value="CYTOPLASMIC PROTEIN"/>
    <property type="match status" value="1"/>
</dbReference>
<dbReference type="SUPFAM" id="SSF142906">
    <property type="entry name" value="YjbR-like"/>
    <property type="match status" value="1"/>
</dbReference>
<dbReference type="Gene3D" id="3.90.1150.30">
    <property type="match status" value="1"/>
</dbReference>
<dbReference type="Pfam" id="PF04237">
    <property type="entry name" value="YjbR"/>
    <property type="match status" value="1"/>
</dbReference>
<dbReference type="InterPro" id="IPR058532">
    <property type="entry name" value="YjbR/MT2646/Rv2570-like"/>
</dbReference>
<name>A0A0R2DEI0_9LACO</name>
<reference evidence="1 2" key="1">
    <citation type="journal article" date="2015" name="Genome Announc.">
        <title>Expanding the biotechnology potential of lactobacilli through comparative genomics of 213 strains and associated genera.</title>
        <authorList>
            <person name="Sun Z."/>
            <person name="Harris H.M."/>
            <person name="McCann A."/>
            <person name="Guo C."/>
            <person name="Argimon S."/>
            <person name="Zhang W."/>
            <person name="Yang X."/>
            <person name="Jeffery I.B."/>
            <person name="Cooney J.C."/>
            <person name="Kagawa T.F."/>
            <person name="Liu W."/>
            <person name="Song Y."/>
            <person name="Salvetti E."/>
            <person name="Wrobel A."/>
            <person name="Rasinkangas P."/>
            <person name="Parkhill J."/>
            <person name="Rea M.C."/>
            <person name="O'Sullivan O."/>
            <person name="Ritari J."/>
            <person name="Douillard F.P."/>
            <person name="Paul Ross R."/>
            <person name="Yang R."/>
            <person name="Briner A.E."/>
            <person name="Felis G.E."/>
            <person name="de Vos W.M."/>
            <person name="Barrangou R."/>
            <person name="Klaenhammer T.R."/>
            <person name="Caufield P.W."/>
            <person name="Cui Y."/>
            <person name="Zhang H."/>
            <person name="O'Toole P.W."/>
        </authorList>
    </citation>
    <scope>NUCLEOTIDE SEQUENCE [LARGE SCALE GENOMIC DNA]</scope>
    <source>
        <strain evidence="1 2">DSM 21775</strain>
    </source>
</reference>
<dbReference type="RefSeq" id="WP_061776336.1">
    <property type="nucleotide sequence ID" value="NZ_AYZH01000008.1"/>
</dbReference>
<dbReference type="AlphaFoldDB" id="A0A0R2DEI0"/>
<dbReference type="PATRIC" id="fig|1423803.3.peg.2051"/>
<gene>
    <name evidence="1" type="ORF">FD13_GL001992</name>
</gene>
<sequence length="119" mass="13730">MTTRTAIFKYIEDNFGVTPEFPFKKYPRYTALKNRHGKWFGLVMNVPAQKLGLSGTTDLEILDIKVDPEFGELLRSKSGFLPAYHMNKEHWLSMVLDKATDEALLFQLLDDSYNLVINN</sequence>
<dbReference type="OrthoDB" id="9789813at2"/>
<dbReference type="InterPro" id="IPR007351">
    <property type="entry name" value="YjbR"/>
</dbReference>